<keyword evidence="4 8" id="KW-0812">Transmembrane</keyword>
<comment type="subcellular location">
    <subcellularLocation>
        <location evidence="1">Cell membrane</location>
        <topology evidence="1">Multi-pass membrane protein</topology>
    </subcellularLocation>
</comment>
<evidence type="ECO:0000256" key="7">
    <source>
        <dbReference type="ARBA" id="ARBA00023170"/>
    </source>
</evidence>
<dbReference type="InterPro" id="IPR009318">
    <property type="entry name" value="Gustatory_rcpt"/>
</dbReference>
<sequence length="216" mass="24742">MSTYTWNFSDIFAIIWCRALTDRFKAFNEHITAKFTTSFIFKGSKNNIYASEGIRTDFQRLLKLNDDTAGFISPLLISCYCYNIFLMILNIFRWLDPRGTGDTERSTYIYFSFLQFSMRVILITYHASNVHHSTIPIEKSLERIPDELVTKTLERLEAQLCKRPVGIFLFGTFCITRYFFISIVSFLFTTEIVLLQTVGSGQGSQSSGGTVGQKGT</sequence>
<gene>
    <name evidence="9" type="ORF">ODALV1_LOCUS7904</name>
</gene>
<proteinExistence type="inferred from homology"/>
<name>A0ABP1Q985_9HEXA</name>
<comment type="caution">
    <text evidence="9">The sequence shown here is derived from an EMBL/GenBank/DDBJ whole genome shotgun (WGS) entry which is preliminary data.</text>
</comment>
<keyword evidence="7" id="KW-0675">Receptor</keyword>
<dbReference type="Proteomes" id="UP001642540">
    <property type="component" value="Unassembled WGS sequence"/>
</dbReference>
<accession>A0ABP1Q985</accession>
<evidence type="ECO:0000256" key="6">
    <source>
        <dbReference type="ARBA" id="ARBA00023136"/>
    </source>
</evidence>
<dbReference type="Pfam" id="PF06151">
    <property type="entry name" value="Trehalose_recp"/>
    <property type="match status" value="1"/>
</dbReference>
<keyword evidence="3" id="KW-1003">Cell membrane</keyword>
<protein>
    <submittedName>
        <fullName evidence="9">Uncharacterized protein</fullName>
    </submittedName>
</protein>
<comment type="similarity">
    <text evidence="2">Belongs to the insect chemoreceptor superfamily. Gustatory receptor (GR) family. Gr5a subfamily.</text>
</comment>
<evidence type="ECO:0000313" key="10">
    <source>
        <dbReference type="Proteomes" id="UP001642540"/>
    </source>
</evidence>
<reference evidence="9 10" key="1">
    <citation type="submission" date="2024-08" db="EMBL/GenBank/DDBJ databases">
        <authorList>
            <person name="Cucini C."/>
            <person name="Frati F."/>
        </authorList>
    </citation>
    <scope>NUCLEOTIDE SEQUENCE [LARGE SCALE GENOMIC DNA]</scope>
</reference>
<feature type="transmembrane region" description="Helical" evidence="8">
    <location>
        <begin position="165"/>
        <end position="188"/>
    </location>
</feature>
<evidence type="ECO:0000313" key="9">
    <source>
        <dbReference type="EMBL" id="CAL8091322.1"/>
    </source>
</evidence>
<evidence type="ECO:0000256" key="8">
    <source>
        <dbReference type="SAM" id="Phobius"/>
    </source>
</evidence>
<dbReference type="PANTHER" id="PTHR21421:SF29">
    <property type="entry name" value="GUSTATORY RECEPTOR 5A FOR TREHALOSE-RELATED"/>
    <property type="match status" value="1"/>
</dbReference>
<keyword evidence="6 8" id="KW-0472">Membrane</keyword>
<evidence type="ECO:0000256" key="5">
    <source>
        <dbReference type="ARBA" id="ARBA00022989"/>
    </source>
</evidence>
<evidence type="ECO:0000256" key="2">
    <source>
        <dbReference type="ARBA" id="ARBA00005327"/>
    </source>
</evidence>
<keyword evidence="5 8" id="KW-1133">Transmembrane helix</keyword>
<organism evidence="9 10">
    <name type="scientific">Orchesella dallaii</name>
    <dbReference type="NCBI Taxonomy" id="48710"/>
    <lineage>
        <taxon>Eukaryota</taxon>
        <taxon>Metazoa</taxon>
        <taxon>Ecdysozoa</taxon>
        <taxon>Arthropoda</taxon>
        <taxon>Hexapoda</taxon>
        <taxon>Collembola</taxon>
        <taxon>Entomobryomorpha</taxon>
        <taxon>Entomobryoidea</taxon>
        <taxon>Orchesellidae</taxon>
        <taxon>Orchesellinae</taxon>
        <taxon>Orchesella</taxon>
    </lineage>
</organism>
<dbReference type="EMBL" id="CAXLJM020000024">
    <property type="protein sequence ID" value="CAL8091322.1"/>
    <property type="molecule type" value="Genomic_DNA"/>
</dbReference>
<dbReference type="PANTHER" id="PTHR21421">
    <property type="entry name" value="GUSTATORY RECEPTOR"/>
    <property type="match status" value="1"/>
</dbReference>
<feature type="transmembrane region" description="Helical" evidence="8">
    <location>
        <begin position="71"/>
        <end position="95"/>
    </location>
</feature>
<keyword evidence="10" id="KW-1185">Reference proteome</keyword>
<evidence type="ECO:0000256" key="1">
    <source>
        <dbReference type="ARBA" id="ARBA00004651"/>
    </source>
</evidence>
<evidence type="ECO:0000256" key="3">
    <source>
        <dbReference type="ARBA" id="ARBA00022475"/>
    </source>
</evidence>
<evidence type="ECO:0000256" key="4">
    <source>
        <dbReference type="ARBA" id="ARBA00022692"/>
    </source>
</evidence>